<accession>J4IC93</accession>
<dbReference type="AlphaFoldDB" id="J4IC93"/>
<keyword evidence="1" id="KW-1133">Transmembrane helix</keyword>
<reference evidence="2 3" key="1">
    <citation type="journal article" date="2012" name="Appl. Environ. Microbiol.">
        <title>Short-read sequencing for genomic analysis of the brown rot fungus Fibroporia radiculosa.</title>
        <authorList>
            <person name="Tang J.D."/>
            <person name="Perkins A.D."/>
            <person name="Sonstegard T.S."/>
            <person name="Schroeder S.G."/>
            <person name="Burgess S.C."/>
            <person name="Diehl S.V."/>
        </authorList>
    </citation>
    <scope>NUCLEOTIDE SEQUENCE [LARGE SCALE GENOMIC DNA]</scope>
    <source>
        <strain evidence="2 3">TFFH 294</strain>
    </source>
</reference>
<dbReference type="EMBL" id="HE797220">
    <property type="protein sequence ID" value="CCM06011.1"/>
    <property type="molecule type" value="Genomic_DNA"/>
</dbReference>
<dbReference type="GeneID" id="24100922"/>
<keyword evidence="3" id="KW-1185">Reference proteome</keyword>
<organism evidence="2 3">
    <name type="scientific">Fibroporia radiculosa</name>
    <dbReference type="NCBI Taxonomy" id="599839"/>
    <lineage>
        <taxon>Eukaryota</taxon>
        <taxon>Fungi</taxon>
        <taxon>Dikarya</taxon>
        <taxon>Basidiomycota</taxon>
        <taxon>Agaricomycotina</taxon>
        <taxon>Agaricomycetes</taxon>
        <taxon>Polyporales</taxon>
        <taxon>Fibroporiaceae</taxon>
        <taxon>Fibroporia</taxon>
    </lineage>
</organism>
<protein>
    <submittedName>
        <fullName evidence="2">Uncharacterized protein</fullName>
    </submittedName>
</protein>
<sequence>MSSYSLLTDPKLFTTSSYKSAAAALPISTTSTPCCTTISLESLTLLSTIPNPLSPTVFASSSDKSVDAASVDSMESFAHGYYVAVIVSVSVVCAILVCIACGLLQYRHRRGIGLSVHKRRNSLDMVRSDVEQRCTLELRQVSSPVSMPNNTARVEIEGERAEAAERLGTLHQYETPTGLCEFSLPHPTDPRSPRPTITCLTNVVPEFNALSHPTATSGPPPAYEASLALSLLVPAPDMVDCARHLRCRPRYLRSIL</sequence>
<evidence type="ECO:0000313" key="2">
    <source>
        <dbReference type="EMBL" id="CCM06011.1"/>
    </source>
</evidence>
<evidence type="ECO:0000313" key="3">
    <source>
        <dbReference type="Proteomes" id="UP000006352"/>
    </source>
</evidence>
<name>J4IC93_9APHY</name>
<feature type="transmembrane region" description="Helical" evidence="1">
    <location>
        <begin position="81"/>
        <end position="104"/>
    </location>
</feature>
<dbReference type="InParanoid" id="J4IC93"/>
<dbReference type="Proteomes" id="UP000006352">
    <property type="component" value="Unassembled WGS sequence"/>
</dbReference>
<dbReference type="HOGENOM" id="CLU_1086003_0_0_1"/>
<keyword evidence="1" id="KW-0812">Transmembrane</keyword>
<evidence type="ECO:0000256" key="1">
    <source>
        <dbReference type="SAM" id="Phobius"/>
    </source>
</evidence>
<keyword evidence="1" id="KW-0472">Membrane</keyword>
<gene>
    <name evidence="2" type="ORF">FIBRA_08254</name>
</gene>
<dbReference type="RefSeq" id="XP_012185294.1">
    <property type="nucleotide sequence ID" value="XM_012329904.1"/>
</dbReference>
<proteinExistence type="predicted"/>